<dbReference type="InterPro" id="IPR029044">
    <property type="entry name" value="Nucleotide-diphossugar_trans"/>
</dbReference>
<dbReference type="InterPro" id="IPR001173">
    <property type="entry name" value="Glyco_trans_2-like"/>
</dbReference>
<dbReference type="RefSeq" id="WP_214186629.1">
    <property type="nucleotide sequence ID" value="NZ_JAHCZI010000006.1"/>
</dbReference>
<organism evidence="5 6">
    <name type="scientific">Geobacter hydrogenophilus</name>
    <dbReference type="NCBI Taxonomy" id="40983"/>
    <lineage>
        <taxon>Bacteria</taxon>
        <taxon>Pseudomonadati</taxon>
        <taxon>Thermodesulfobacteriota</taxon>
        <taxon>Desulfuromonadia</taxon>
        <taxon>Geobacterales</taxon>
        <taxon>Geobacteraceae</taxon>
        <taxon>Geobacter</taxon>
    </lineage>
</organism>
<dbReference type="InterPro" id="IPR050834">
    <property type="entry name" value="Glycosyltransf_2"/>
</dbReference>
<keyword evidence="2" id="KW-0328">Glycosyltransferase</keyword>
<proteinExistence type="inferred from homology"/>
<keyword evidence="3 5" id="KW-0808">Transferase</keyword>
<dbReference type="PANTHER" id="PTHR43685:SF5">
    <property type="entry name" value="GLYCOSYLTRANSFERASE EPSE-RELATED"/>
    <property type="match status" value="1"/>
</dbReference>
<dbReference type="SUPFAM" id="SSF53448">
    <property type="entry name" value="Nucleotide-diphospho-sugar transferases"/>
    <property type="match status" value="1"/>
</dbReference>
<evidence type="ECO:0000256" key="2">
    <source>
        <dbReference type="ARBA" id="ARBA00022676"/>
    </source>
</evidence>
<protein>
    <submittedName>
        <fullName evidence="5">Glycosyl transferase family 2</fullName>
    </submittedName>
</protein>
<evidence type="ECO:0000313" key="5">
    <source>
        <dbReference type="EMBL" id="GLI39395.1"/>
    </source>
</evidence>
<evidence type="ECO:0000313" key="6">
    <source>
        <dbReference type="Proteomes" id="UP001144352"/>
    </source>
</evidence>
<accession>A0A9W6G1Z3</accession>
<dbReference type="PANTHER" id="PTHR43685">
    <property type="entry name" value="GLYCOSYLTRANSFERASE"/>
    <property type="match status" value="1"/>
</dbReference>
<dbReference type="Pfam" id="PF00535">
    <property type="entry name" value="Glycos_transf_2"/>
    <property type="match status" value="1"/>
</dbReference>
<name>A0A9W6G1Z3_9BACT</name>
<dbReference type="GO" id="GO:0016757">
    <property type="term" value="F:glycosyltransferase activity"/>
    <property type="evidence" value="ECO:0007669"/>
    <property type="project" value="UniProtKB-KW"/>
</dbReference>
<comment type="caution">
    <text evidence="5">The sequence shown here is derived from an EMBL/GenBank/DDBJ whole genome shotgun (WGS) entry which is preliminary data.</text>
</comment>
<dbReference type="EMBL" id="BSDS01000002">
    <property type="protein sequence ID" value="GLI39395.1"/>
    <property type="molecule type" value="Genomic_DNA"/>
</dbReference>
<feature type="domain" description="Glycosyltransferase 2-like" evidence="4">
    <location>
        <begin position="7"/>
        <end position="134"/>
    </location>
</feature>
<gene>
    <name evidence="5" type="ORF">GHYDROH2_28960</name>
</gene>
<keyword evidence="6" id="KW-1185">Reference proteome</keyword>
<dbReference type="Gene3D" id="3.90.550.10">
    <property type="entry name" value="Spore Coat Polysaccharide Biosynthesis Protein SpsA, Chain A"/>
    <property type="match status" value="1"/>
</dbReference>
<evidence type="ECO:0000256" key="3">
    <source>
        <dbReference type="ARBA" id="ARBA00022679"/>
    </source>
</evidence>
<dbReference type="AlphaFoldDB" id="A0A9W6G1Z3"/>
<evidence type="ECO:0000259" key="4">
    <source>
        <dbReference type="Pfam" id="PF00535"/>
    </source>
</evidence>
<dbReference type="Proteomes" id="UP001144352">
    <property type="component" value="Unassembled WGS sequence"/>
</dbReference>
<sequence length="308" mass="35533">MKACVEILMSTYNGERFVAEQIESILSQTYSDIRLTIRDDGSKDSTPDILSRYAATDDRIKFVLHKNVGIVGSFYRLLQDADPECQFVAFADQDDVWMPDKVERAVQVLSTYDNAGPLLYCANLEYVSTDLRHLGYSRNIARKAGLNNALVQNIAQGCTVVINDAARKLLLKHAWPPQVMMHDWWLYVVVSAFGSVIRDDFISMKYRQHEGNVIGGTVTFFSDFRKRISNFINRNNQSFFGCYPQANGFWKTYGGELAGESREVIRQFIDSRKSLFRRIKYLSCKQRVYRQTFTDNLILQMLILINRY</sequence>
<dbReference type="CDD" id="cd04196">
    <property type="entry name" value="GT_2_like_d"/>
    <property type="match status" value="1"/>
</dbReference>
<reference evidence="5" key="1">
    <citation type="submission" date="2022-12" db="EMBL/GenBank/DDBJ databases">
        <title>Reference genome sequencing for broad-spectrum identification of bacterial and archaeal isolates by mass spectrometry.</title>
        <authorList>
            <person name="Sekiguchi Y."/>
            <person name="Tourlousse D.M."/>
        </authorList>
    </citation>
    <scope>NUCLEOTIDE SEQUENCE</scope>
    <source>
        <strain evidence="5">H2</strain>
    </source>
</reference>
<evidence type="ECO:0000256" key="1">
    <source>
        <dbReference type="ARBA" id="ARBA00006739"/>
    </source>
</evidence>
<comment type="similarity">
    <text evidence="1">Belongs to the glycosyltransferase 2 family.</text>
</comment>